<keyword evidence="2" id="KW-1185">Reference proteome</keyword>
<organism evidence="1 2">
    <name type="scientific">Mesorhizobium australicum</name>
    <dbReference type="NCBI Taxonomy" id="536018"/>
    <lineage>
        <taxon>Bacteria</taxon>
        <taxon>Pseudomonadati</taxon>
        <taxon>Pseudomonadota</taxon>
        <taxon>Alphaproteobacteria</taxon>
        <taxon>Hyphomicrobiales</taxon>
        <taxon>Phyllobacteriaceae</taxon>
        <taxon>Mesorhizobium</taxon>
    </lineage>
</organism>
<comment type="caution">
    <text evidence="1">The sequence shown here is derived from an EMBL/GenBank/DDBJ whole genome shotgun (WGS) entry which is preliminary data.</text>
</comment>
<accession>A0ACC6T7D8</accession>
<dbReference type="EMBL" id="JAMYRI010000025">
    <property type="protein sequence ID" value="MER9287830.1"/>
    <property type="molecule type" value="Genomic_DNA"/>
</dbReference>
<gene>
    <name evidence="1" type="ORF">NKI81_28575</name>
</gene>
<evidence type="ECO:0000313" key="2">
    <source>
        <dbReference type="Proteomes" id="UP001480082"/>
    </source>
</evidence>
<evidence type="ECO:0000313" key="1">
    <source>
        <dbReference type="EMBL" id="MER9287830.1"/>
    </source>
</evidence>
<name>A0ACC6T7D8_9HYPH</name>
<protein>
    <submittedName>
        <fullName evidence="1">Uncharacterized protein</fullName>
    </submittedName>
</protein>
<sequence length="168" mass="18816">MNAHVRTLKPYAMPKGMDPRKWRQEVGKRINELLDQSMALITALDLMEADCDMEETADDEPSLGWTDRGPQATSNMFLDGRGSAYDDREGDTSDWEDGADDEHSLGWREDASLSGNLGCHGSEDDLEPSLGSTEHVDQRRSMVTTENDWHVLDGEQDAGEMAEQPDHY</sequence>
<proteinExistence type="predicted"/>
<dbReference type="Proteomes" id="UP001480082">
    <property type="component" value="Unassembled WGS sequence"/>
</dbReference>
<reference evidence="1 2" key="1">
    <citation type="journal article" date="2024" name="Proc. Natl. Acad. Sci. U.S.A.">
        <title>The evolutionary genomics of adaptation to stress in wild rhizobium bacteria.</title>
        <authorList>
            <person name="Kehlet-Delgado H."/>
            <person name="Montoya A.P."/>
            <person name="Jensen K.T."/>
            <person name="Wendlandt C.E."/>
            <person name="Dexheimer C."/>
            <person name="Roberts M."/>
            <person name="Torres Martinez L."/>
            <person name="Friesen M.L."/>
            <person name="Griffitts J.S."/>
            <person name="Porter S.S."/>
        </authorList>
    </citation>
    <scope>NUCLEOTIDE SEQUENCE [LARGE SCALE GENOMIC DNA]</scope>
    <source>
        <strain evidence="1 2">M0468</strain>
    </source>
</reference>